<dbReference type="EMBL" id="WPIP01000013">
    <property type="protein sequence ID" value="MVM90502.1"/>
    <property type="molecule type" value="Genomic_DNA"/>
</dbReference>
<dbReference type="RefSeq" id="WP_157010639.1">
    <property type="nucleotide sequence ID" value="NZ_WPIP01000013.1"/>
</dbReference>
<dbReference type="PROSITE" id="PS51257">
    <property type="entry name" value="PROKAR_LIPOPROTEIN"/>
    <property type="match status" value="1"/>
</dbReference>
<reference evidence="1 2" key="1">
    <citation type="submission" date="2019-11" db="EMBL/GenBank/DDBJ databases">
        <title>Multidrug-resistant Acinetobacter baumannii moving toward extensively drug-resistant over fifteen years in South of Brazil.</title>
        <authorList>
            <person name="Fedrigo N.H."/>
            <person name="Cerdeira L."/>
            <person name="Fuga B."/>
            <person name="Marini P.V.B."/>
            <person name="Shinohara D.R."/>
            <person name="Carrara-Marroni F.E."/>
            <person name="Lincopan N."/>
            <person name="Tognim M.C.B."/>
        </authorList>
    </citation>
    <scope>NUCLEOTIDE SEQUENCE [LARGE SCALE GENOMIC DNA]</scope>
    <source>
        <strain evidence="1 2">Ac576</strain>
    </source>
</reference>
<organism evidence="1 2">
    <name type="scientific">Acinetobacter baumannii</name>
    <dbReference type="NCBI Taxonomy" id="470"/>
    <lineage>
        <taxon>Bacteria</taxon>
        <taxon>Pseudomonadati</taxon>
        <taxon>Pseudomonadota</taxon>
        <taxon>Gammaproteobacteria</taxon>
        <taxon>Moraxellales</taxon>
        <taxon>Moraxellaceae</taxon>
        <taxon>Acinetobacter</taxon>
        <taxon>Acinetobacter calcoaceticus/baumannii complex</taxon>
    </lineage>
</organism>
<accession>A0A6I4HHE1</accession>
<sequence length="147" mass="16710">MKKFFYFIGVISVTGLFLSGCADKKETTASTNSSLKVSSSEITKDTKIKNEKELSSSLKKMNELMVPIKQTLQGFIKDPKTYTTASVAKFSLKTEELSKYENRINDYVKENGKEFKDEKLNDLYTTYQENLIDITSLISDLPKEFAD</sequence>
<protein>
    <recommendedName>
        <fullName evidence="3">Lipoprotein</fullName>
    </recommendedName>
</protein>
<evidence type="ECO:0000313" key="1">
    <source>
        <dbReference type="EMBL" id="MVM90502.1"/>
    </source>
</evidence>
<dbReference type="AlphaFoldDB" id="A0A6I4HHE1"/>
<comment type="caution">
    <text evidence="1">The sequence shown here is derived from an EMBL/GenBank/DDBJ whole genome shotgun (WGS) entry which is preliminary data.</text>
</comment>
<evidence type="ECO:0000313" key="2">
    <source>
        <dbReference type="Proteomes" id="UP000439424"/>
    </source>
</evidence>
<evidence type="ECO:0008006" key="3">
    <source>
        <dbReference type="Google" id="ProtNLM"/>
    </source>
</evidence>
<name>A0A6I4HHE1_ACIBA</name>
<gene>
    <name evidence="1" type="ORF">GNY86_03115</name>
</gene>
<dbReference type="Proteomes" id="UP000439424">
    <property type="component" value="Unassembled WGS sequence"/>
</dbReference>
<proteinExistence type="predicted"/>